<dbReference type="GO" id="GO:0003723">
    <property type="term" value="F:RNA binding"/>
    <property type="evidence" value="ECO:0007669"/>
    <property type="project" value="InterPro"/>
</dbReference>
<dbReference type="InterPro" id="IPR018188">
    <property type="entry name" value="RNase_T2_His_AS_1"/>
</dbReference>
<organism evidence="3 4">
    <name type="scientific">Rhodoferax fermentans</name>
    <dbReference type="NCBI Taxonomy" id="28066"/>
    <lineage>
        <taxon>Bacteria</taxon>
        <taxon>Pseudomonadati</taxon>
        <taxon>Pseudomonadota</taxon>
        <taxon>Betaproteobacteria</taxon>
        <taxon>Burkholderiales</taxon>
        <taxon>Comamonadaceae</taxon>
        <taxon>Rhodoferax</taxon>
    </lineage>
</organism>
<dbReference type="PROSITE" id="PS00531">
    <property type="entry name" value="RNASE_T2_2"/>
    <property type="match status" value="1"/>
</dbReference>
<dbReference type="PANTHER" id="PTHR11240:SF22">
    <property type="entry name" value="RIBONUCLEASE T2"/>
    <property type="match status" value="1"/>
</dbReference>
<comment type="caution">
    <text evidence="3">The sequence shown here is derived from an EMBL/GenBank/DDBJ whole genome shotgun (WGS) entry which is preliminary data.</text>
</comment>
<evidence type="ECO:0000313" key="4">
    <source>
        <dbReference type="Proteomes" id="UP000190750"/>
    </source>
</evidence>
<dbReference type="GO" id="GO:0033897">
    <property type="term" value="F:ribonuclease T2 activity"/>
    <property type="evidence" value="ECO:0007669"/>
    <property type="project" value="InterPro"/>
</dbReference>
<sequence length="316" mass="34869">MLLVLAITPAAASEAAHGQFRPSRSCEAYLSFAKGSNPGLVKVVPGTDYDIREVNTREARWLRIQIPELNEPLRWVAAECGVVNELTYGRPPAVADKSCSQPGLQDSYVLAITWQPGFCEHVKYNGTKPECDNMADGHLLVSNLTLHGLWPNRKQCGTHYADCGNTPLSLSEDTVSYIAPWMPNFFFENTFGNYEWMKHGTCQTTMDANTYFRRAVDAVRTVNDATVGQYIRANIGGRMSRTEFLRLFAQATGLANPQNQVGLVCAGEYLQEIRIRLPLDFKEGIGLRELTGTAPGTQAMGTACPEDIRIEASGKN</sequence>
<dbReference type="PROSITE" id="PS00530">
    <property type="entry name" value="RNASE_T2_1"/>
    <property type="match status" value="1"/>
</dbReference>
<comment type="similarity">
    <text evidence="1 2">Belongs to the RNase T2 family.</text>
</comment>
<reference evidence="3 4" key="1">
    <citation type="submission" date="2017-01" db="EMBL/GenBank/DDBJ databases">
        <title>Genome sequencing of Rhodoferax fermentans JCM 7819.</title>
        <authorList>
            <person name="Kim Y.J."/>
            <person name="Farh M.E.-A."/>
            <person name="Yang D.-C."/>
        </authorList>
    </citation>
    <scope>NUCLEOTIDE SEQUENCE [LARGE SCALE GENOMIC DNA]</scope>
    <source>
        <strain evidence="3 4">JCM 7819</strain>
    </source>
</reference>
<dbReference type="Pfam" id="PF00445">
    <property type="entry name" value="Ribonuclease_T2"/>
    <property type="match status" value="1"/>
</dbReference>
<protein>
    <submittedName>
        <fullName evidence="3">Uncharacterized protein</fullName>
    </submittedName>
</protein>
<dbReference type="SUPFAM" id="SSF55895">
    <property type="entry name" value="Ribonuclease Rh-like"/>
    <property type="match status" value="1"/>
</dbReference>
<dbReference type="InterPro" id="IPR033130">
    <property type="entry name" value="RNase_T2_His_AS_2"/>
</dbReference>
<gene>
    <name evidence="3" type="ORF">RF819_09255</name>
</gene>
<dbReference type="Gene3D" id="3.90.730.10">
    <property type="entry name" value="Ribonuclease T2-like"/>
    <property type="match status" value="1"/>
</dbReference>
<dbReference type="InterPro" id="IPR001568">
    <property type="entry name" value="RNase_T2-like"/>
</dbReference>
<dbReference type="EMBL" id="MTJN01000002">
    <property type="protein sequence ID" value="OOV09016.1"/>
    <property type="molecule type" value="Genomic_DNA"/>
</dbReference>
<evidence type="ECO:0000313" key="3">
    <source>
        <dbReference type="EMBL" id="OOV09016.1"/>
    </source>
</evidence>
<dbReference type="Proteomes" id="UP000190750">
    <property type="component" value="Unassembled WGS sequence"/>
</dbReference>
<evidence type="ECO:0000256" key="1">
    <source>
        <dbReference type="ARBA" id="ARBA00007469"/>
    </source>
</evidence>
<name>A0A1T1AY04_RHOFE</name>
<proteinExistence type="inferred from homology"/>
<dbReference type="AlphaFoldDB" id="A0A1T1AY04"/>
<dbReference type="PANTHER" id="PTHR11240">
    <property type="entry name" value="RIBONUCLEASE T2"/>
    <property type="match status" value="1"/>
</dbReference>
<dbReference type="InterPro" id="IPR036430">
    <property type="entry name" value="RNase_T2-like_sf"/>
</dbReference>
<keyword evidence="4" id="KW-1185">Reference proteome</keyword>
<evidence type="ECO:0000256" key="2">
    <source>
        <dbReference type="RuleBase" id="RU004328"/>
    </source>
</evidence>
<dbReference type="GO" id="GO:0006401">
    <property type="term" value="P:RNA catabolic process"/>
    <property type="evidence" value="ECO:0007669"/>
    <property type="project" value="UniProtKB-ARBA"/>
</dbReference>
<accession>A0A1T1AY04</accession>